<keyword evidence="5 6" id="KW-0472">Membrane</keyword>
<protein>
    <recommendedName>
        <fullName evidence="7">VTT domain-containing protein</fullName>
    </recommendedName>
</protein>
<evidence type="ECO:0000256" key="2">
    <source>
        <dbReference type="ARBA" id="ARBA00022475"/>
    </source>
</evidence>
<keyword evidence="2" id="KW-1003">Cell membrane</keyword>
<feature type="transmembrane region" description="Helical" evidence="6">
    <location>
        <begin position="165"/>
        <end position="184"/>
    </location>
</feature>
<dbReference type="EMBL" id="MFLN01000029">
    <property type="protein sequence ID" value="OGG67052.1"/>
    <property type="molecule type" value="Genomic_DNA"/>
</dbReference>
<evidence type="ECO:0000256" key="5">
    <source>
        <dbReference type="ARBA" id="ARBA00023136"/>
    </source>
</evidence>
<dbReference type="Proteomes" id="UP000178572">
    <property type="component" value="Unassembled WGS sequence"/>
</dbReference>
<keyword evidence="4 6" id="KW-1133">Transmembrane helix</keyword>
<gene>
    <name evidence="8" type="ORF">A3C21_02225</name>
</gene>
<dbReference type="GO" id="GO:0005886">
    <property type="term" value="C:plasma membrane"/>
    <property type="evidence" value="ECO:0007669"/>
    <property type="project" value="UniProtKB-SubCell"/>
</dbReference>
<feature type="transmembrane region" description="Helical" evidence="6">
    <location>
        <begin position="101"/>
        <end position="125"/>
    </location>
</feature>
<reference evidence="8 9" key="1">
    <citation type="journal article" date="2016" name="Nat. Commun.">
        <title>Thousands of microbial genomes shed light on interconnected biogeochemical processes in an aquifer system.</title>
        <authorList>
            <person name="Anantharaman K."/>
            <person name="Brown C.T."/>
            <person name="Hug L.A."/>
            <person name="Sharon I."/>
            <person name="Castelle C.J."/>
            <person name="Probst A.J."/>
            <person name="Thomas B.C."/>
            <person name="Singh A."/>
            <person name="Wilkins M.J."/>
            <person name="Karaoz U."/>
            <person name="Brodie E.L."/>
            <person name="Williams K.H."/>
            <person name="Hubbard S.S."/>
            <person name="Banfield J.F."/>
        </authorList>
    </citation>
    <scope>NUCLEOTIDE SEQUENCE [LARGE SCALE GENOMIC DNA]</scope>
</reference>
<sequence>MDPGLLMGLISEYTYLIIAPAAMLLGPIVSLVAGVLLRLDAIALIPTCLALAAGELGADVLWYWTGRRYGDPFVRRFGRYFGITERSIASATDLFNKHHDIIIFTSKLTAGLGFAMVILFTAGLSKVPFRRYMMLNIAGQFLWTAGLLSIGYFLGHIYLKVENTFEKIALFALITLVLMSLFGFSRYLRSYGNNGPPPKVS</sequence>
<dbReference type="AlphaFoldDB" id="A0A1F6E1E4"/>
<dbReference type="Pfam" id="PF09335">
    <property type="entry name" value="VTT_dom"/>
    <property type="match status" value="1"/>
</dbReference>
<evidence type="ECO:0000256" key="6">
    <source>
        <dbReference type="SAM" id="Phobius"/>
    </source>
</evidence>
<evidence type="ECO:0000256" key="4">
    <source>
        <dbReference type="ARBA" id="ARBA00022989"/>
    </source>
</evidence>
<organism evidence="8 9">
    <name type="scientific">Candidatus Kaiserbacteria bacterium RIFCSPHIGHO2_02_FULL_59_21</name>
    <dbReference type="NCBI Taxonomy" id="1798500"/>
    <lineage>
        <taxon>Bacteria</taxon>
        <taxon>Candidatus Kaiseribacteriota</taxon>
    </lineage>
</organism>
<dbReference type="PANTHER" id="PTHR42709:SF6">
    <property type="entry name" value="UNDECAPRENYL PHOSPHATE TRANSPORTER A"/>
    <property type="match status" value="1"/>
</dbReference>
<comment type="subcellular location">
    <subcellularLocation>
        <location evidence="1">Cell membrane</location>
        <topology evidence="1">Multi-pass membrane protein</topology>
    </subcellularLocation>
</comment>
<dbReference type="STRING" id="1798500.A3C21_02225"/>
<feature type="transmembrane region" description="Helical" evidence="6">
    <location>
        <begin position="137"/>
        <end position="159"/>
    </location>
</feature>
<keyword evidence="3 6" id="KW-0812">Transmembrane</keyword>
<name>A0A1F6E1E4_9BACT</name>
<feature type="transmembrane region" description="Helical" evidence="6">
    <location>
        <begin position="44"/>
        <end position="64"/>
    </location>
</feature>
<feature type="transmembrane region" description="Helical" evidence="6">
    <location>
        <begin position="13"/>
        <end position="37"/>
    </location>
</feature>
<evidence type="ECO:0000259" key="7">
    <source>
        <dbReference type="Pfam" id="PF09335"/>
    </source>
</evidence>
<feature type="domain" description="VTT" evidence="7">
    <location>
        <begin position="28"/>
        <end position="152"/>
    </location>
</feature>
<evidence type="ECO:0000256" key="1">
    <source>
        <dbReference type="ARBA" id="ARBA00004651"/>
    </source>
</evidence>
<dbReference type="PANTHER" id="PTHR42709">
    <property type="entry name" value="ALKALINE PHOSPHATASE LIKE PROTEIN"/>
    <property type="match status" value="1"/>
</dbReference>
<accession>A0A1F6E1E4</accession>
<proteinExistence type="predicted"/>
<comment type="caution">
    <text evidence="8">The sequence shown here is derived from an EMBL/GenBank/DDBJ whole genome shotgun (WGS) entry which is preliminary data.</text>
</comment>
<dbReference type="InterPro" id="IPR032816">
    <property type="entry name" value="VTT_dom"/>
</dbReference>
<evidence type="ECO:0000256" key="3">
    <source>
        <dbReference type="ARBA" id="ARBA00022692"/>
    </source>
</evidence>
<dbReference type="InterPro" id="IPR051311">
    <property type="entry name" value="DedA_domain"/>
</dbReference>
<evidence type="ECO:0000313" key="8">
    <source>
        <dbReference type="EMBL" id="OGG67052.1"/>
    </source>
</evidence>
<evidence type="ECO:0000313" key="9">
    <source>
        <dbReference type="Proteomes" id="UP000178572"/>
    </source>
</evidence>